<gene>
    <name evidence="2" type="ORF">DNG_01753</name>
</gene>
<dbReference type="Proteomes" id="UP001187682">
    <property type="component" value="Unassembled WGS sequence"/>
</dbReference>
<keyword evidence="3" id="KW-1185">Reference proteome</keyword>
<name>A0AAE8MS48_9PEZI</name>
<dbReference type="Gene3D" id="3.30.870.10">
    <property type="entry name" value="Endonuclease Chain A"/>
    <property type="match status" value="2"/>
</dbReference>
<sequence length="494" mass="54269">MSLPDSFLLPWGHALKTHSTEQAADFPTTHLPNPSRLVSSSAPLSLRVGSGASIFADALLPAIAAARREVILVTCFWAESESLSGLRQCLEDLARRRISEIKNGRAGAGGGEGDGEIDEGDGAGTGAAGVETLRIRICFSSRSALQKLLHTWSRDGHVYPPAKWPGLGLPAEPLLRAARIEMSVKSLFFLPFSVMHPKFLVVDGRRAWMPSCNVSWETWFETCVEFEGPAVDDDDERKGPSGADFLGNWGRGGPGVDAGQTLQFHGNPSRNVHRFAGASQALVPTVILPSSHHRSPRFNSLIPFLPLPFLREPPPPVTPLNAALEVLFANARKHIRIMTPNLTCRAVEAHLLDALARGVDVEILTSRNMMLLEQLVTALTTTSLRLRSFIKDYERLCRRAGGGRRDGDLEAGARRPGRLEVRYYKPDPEGGEDEPVVSHVKMVSVDGEFLVLGSGNMDRASWFTSQELGVMFYGVEWDVWQEPLRTRTEVVFPR</sequence>
<dbReference type="GO" id="GO:0030572">
    <property type="term" value="F:phosphatidyltransferase activity"/>
    <property type="evidence" value="ECO:0007669"/>
    <property type="project" value="UniProtKB-ARBA"/>
</dbReference>
<evidence type="ECO:0000313" key="2">
    <source>
        <dbReference type="EMBL" id="SPN98709.1"/>
    </source>
</evidence>
<dbReference type="PANTHER" id="PTHR21248">
    <property type="entry name" value="CARDIOLIPIN SYNTHASE"/>
    <property type="match status" value="1"/>
</dbReference>
<feature type="domain" description="PLD phosphodiesterase" evidence="1">
    <location>
        <begin position="191"/>
        <end position="218"/>
    </location>
</feature>
<reference evidence="2" key="1">
    <citation type="submission" date="2018-03" db="EMBL/GenBank/DDBJ databases">
        <authorList>
            <person name="Guldener U."/>
        </authorList>
    </citation>
    <scope>NUCLEOTIDE SEQUENCE</scope>
</reference>
<feature type="domain" description="PLD phosphodiesterase" evidence="1">
    <location>
        <begin position="434"/>
        <end position="461"/>
    </location>
</feature>
<dbReference type="SUPFAM" id="SSF56024">
    <property type="entry name" value="Phospholipase D/nuclease"/>
    <property type="match status" value="2"/>
</dbReference>
<proteinExistence type="predicted"/>
<dbReference type="PROSITE" id="PS50035">
    <property type="entry name" value="PLD"/>
    <property type="match status" value="2"/>
</dbReference>
<dbReference type="EMBL" id="ONZQ02000002">
    <property type="protein sequence ID" value="SPN98709.1"/>
    <property type="molecule type" value="Genomic_DNA"/>
</dbReference>
<accession>A0AAE8MS48</accession>
<dbReference type="GO" id="GO:0032049">
    <property type="term" value="P:cardiolipin biosynthetic process"/>
    <property type="evidence" value="ECO:0007669"/>
    <property type="project" value="UniProtKB-ARBA"/>
</dbReference>
<dbReference type="AlphaFoldDB" id="A0AAE8MS48"/>
<dbReference type="PANTHER" id="PTHR21248:SF11">
    <property type="entry name" value="PLD PHOSPHODIESTERASE DOMAIN-CONTAINING PROTEIN"/>
    <property type="match status" value="1"/>
</dbReference>
<comment type="caution">
    <text evidence="2">The sequence shown here is derived from an EMBL/GenBank/DDBJ whole genome shotgun (WGS) entry which is preliminary data.</text>
</comment>
<organism evidence="2 3">
    <name type="scientific">Cephalotrichum gorgonifer</name>
    <dbReference type="NCBI Taxonomy" id="2041049"/>
    <lineage>
        <taxon>Eukaryota</taxon>
        <taxon>Fungi</taxon>
        <taxon>Dikarya</taxon>
        <taxon>Ascomycota</taxon>
        <taxon>Pezizomycotina</taxon>
        <taxon>Sordariomycetes</taxon>
        <taxon>Hypocreomycetidae</taxon>
        <taxon>Microascales</taxon>
        <taxon>Microascaceae</taxon>
        <taxon>Cephalotrichum</taxon>
    </lineage>
</organism>
<dbReference type="SMART" id="SM00155">
    <property type="entry name" value="PLDc"/>
    <property type="match status" value="2"/>
</dbReference>
<protein>
    <recommendedName>
        <fullName evidence="1">PLD phosphodiesterase domain-containing protein</fullName>
    </recommendedName>
</protein>
<evidence type="ECO:0000259" key="1">
    <source>
        <dbReference type="PROSITE" id="PS50035"/>
    </source>
</evidence>
<evidence type="ECO:0000313" key="3">
    <source>
        <dbReference type="Proteomes" id="UP001187682"/>
    </source>
</evidence>
<dbReference type="Pfam" id="PF13091">
    <property type="entry name" value="PLDc_2"/>
    <property type="match status" value="1"/>
</dbReference>
<dbReference type="InterPro" id="IPR001736">
    <property type="entry name" value="PLipase_D/transphosphatidylase"/>
</dbReference>
<dbReference type="CDD" id="cd00138">
    <property type="entry name" value="PLDc_SF"/>
    <property type="match status" value="1"/>
</dbReference>
<dbReference type="InterPro" id="IPR025202">
    <property type="entry name" value="PLD-like_dom"/>
</dbReference>